<evidence type="ECO:0000256" key="14">
    <source>
        <dbReference type="ARBA" id="ARBA00023012"/>
    </source>
</evidence>
<keyword evidence="10" id="KW-0547">Nucleotide-binding</keyword>
<dbReference type="InterPro" id="IPR000014">
    <property type="entry name" value="PAS"/>
</dbReference>
<evidence type="ECO:0000259" key="27">
    <source>
        <dbReference type="PROSITE" id="PS50113"/>
    </source>
</evidence>
<dbReference type="CDD" id="cd00130">
    <property type="entry name" value="PAS"/>
    <property type="match status" value="1"/>
</dbReference>
<feature type="domain" description="PAC" evidence="27">
    <location>
        <begin position="274"/>
        <end position="326"/>
    </location>
</feature>
<gene>
    <name evidence="29" type="ORF">RS694_08315</name>
</gene>
<evidence type="ECO:0000256" key="11">
    <source>
        <dbReference type="ARBA" id="ARBA00022777"/>
    </source>
</evidence>
<keyword evidence="13 23" id="KW-1133">Transmembrane helix</keyword>
<protein>
    <recommendedName>
        <fullName evidence="19">Sensory/regulatory protein RpfC</fullName>
        <ecNumber evidence="3">2.7.13.3</ecNumber>
    </recommendedName>
    <alternativeName>
        <fullName evidence="20">Virulence sensor protein BvgS</fullName>
    </alternativeName>
</protein>
<dbReference type="Gene3D" id="1.20.120.160">
    <property type="entry name" value="HPT domain"/>
    <property type="match status" value="1"/>
</dbReference>
<dbReference type="eggNOG" id="COG5002">
    <property type="taxonomic scope" value="Bacteria"/>
</dbReference>
<comment type="function">
    <text evidence="17">Member of the two-component regulatory system BvgS/BvgA. Phosphorylates BvgA via a four-step phosphorelay in response to environmental signals.</text>
</comment>
<reference evidence="29 30" key="1">
    <citation type="submission" date="2017-01" db="EMBL/GenBank/DDBJ databases">
        <authorList>
            <person name="Mah S.A."/>
            <person name="Swanson W.J."/>
            <person name="Moy G.W."/>
            <person name="Vacquier V.D."/>
        </authorList>
    </citation>
    <scope>NUCLEOTIDE SEQUENCE [LARGE SCALE GENOMIC DNA]</scope>
    <source>
        <strain evidence="29 30">DSM 22694</strain>
    </source>
</reference>
<evidence type="ECO:0000256" key="5">
    <source>
        <dbReference type="ARBA" id="ARBA00022519"/>
    </source>
</evidence>
<dbReference type="InterPro" id="IPR000700">
    <property type="entry name" value="PAS-assoc_C"/>
</dbReference>
<evidence type="ECO:0000259" key="24">
    <source>
        <dbReference type="PROSITE" id="PS50109"/>
    </source>
</evidence>
<dbReference type="PROSITE" id="PS50894">
    <property type="entry name" value="HPT"/>
    <property type="match status" value="1"/>
</dbReference>
<keyword evidence="4" id="KW-1003">Cell membrane</keyword>
<dbReference type="PROSITE" id="PS50113">
    <property type="entry name" value="PAC"/>
    <property type="match status" value="1"/>
</dbReference>
<evidence type="ECO:0000256" key="20">
    <source>
        <dbReference type="ARBA" id="ARBA00070152"/>
    </source>
</evidence>
<dbReference type="PANTHER" id="PTHR43047:SF64">
    <property type="entry name" value="HISTIDINE KINASE CONTAINING CHEY-HOMOLOGOUS RECEIVER DOMAIN AND PAS DOMAIN-RELATED"/>
    <property type="match status" value="1"/>
</dbReference>
<dbReference type="SMART" id="SM00448">
    <property type="entry name" value="REC"/>
    <property type="match status" value="1"/>
</dbReference>
<keyword evidence="16 23" id="KW-0472">Membrane</keyword>
<feature type="transmembrane region" description="Helical" evidence="23">
    <location>
        <begin position="147"/>
        <end position="167"/>
    </location>
</feature>
<organism evidence="29 30">
    <name type="scientific">Rhodoferax saidenbachensis</name>
    <dbReference type="NCBI Taxonomy" id="1484693"/>
    <lineage>
        <taxon>Bacteria</taxon>
        <taxon>Pseudomonadati</taxon>
        <taxon>Pseudomonadota</taxon>
        <taxon>Betaproteobacteria</taxon>
        <taxon>Burkholderiales</taxon>
        <taxon>Comamonadaceae</taxon>
        <taxon>Rhodoferax</taxon>
    </lineage>
</organism>
<dbReference type="Gene3D" id="1.10.287.130">
    <property type="match status" value="1"/>
</dbReference>
<keyword evidence="5" id="KW-0997">Cell inner membrane</keyword>
<dbReference type="PROSITE" id="PS50110">
    <property type="entry name" value="RESPONSE_REGULATORY"/>
    <property type="match status" value="1"/>
</dbReference>
<evidence type="ECO:0000256" key="2">
    <source>
        <dbReference type="ARBA" id="ARBA00004429"/>
    </source>
</evidence>
<dbReference type="CDD" id="cd17546">
    <property type="entry name" value="REC_hyHK_CKI1_RcsC-like"/>
    <property type="match status" value="1"/>
</dbReference>
<comment type="catalytic activity">
    <reaction evidence="1">
        <text>ATP + protein L-histidine = ADP + protein N-phospho-L-histidine.</text>
        <dbReference type="EC" id="2.7.13.3"/>
    </reaction>
</comment>
<dbReference type="InterPro" id="IPR008207">
    <property type="entry name" value="Sig_transdc_His_kin_Hpt_dom"/>
</dbReference>
<dbReference type="Gene3D" id="3.40.50.2300">
    <property type="match status" value="1"/>
</dbReference>
<dbReference type="Pfam" id="PF02518">
    <property type="entry name" value="HATPase_c"/>
    <property type="match status" value="1"/>
</dbReference>
<dbReference type="Gene3D" id="3.30.565.10">
    <property type="entry name" value="Histidine kinase-like ATPase, C-terminal domain"/>
    <property type="match status" value="1"/>
</dbReference>
<dbReference type="CDD" id="cd16922">
    <property type="entry name" value="HATPase_EvgS-ArcB-TorS-like"/>
    <property type="match status" value="1"/>
</dbReference>
<dbReference type="SUPFAM" id="SSF55874">
    <property type="entry name" value="ATPase domain of HSP90 chaperone/DNA topoisomerase II/histidine kinase"/>
    <property type="match status" value="1"/>
</dbReference>
<dbReference type="PANTHER" id="PTHR43047">
    <property type="entry name" value="TWO-COMPONENT HISTIDINE PROTEIN KINASE"/>
    <property type="match status" value="1"/>
</dbReference>
<evidence type="ECO:0000256" key="10">
    <source>
        <dbReference type="ARBA" id="ARBA00022741"/>
    </source>
</evidence>
<keyword evidence="30" id="KW-1185">Reference proteome</keyword>
<evidence type="ECO:0000256" key="22">
    <source>
        <dbReference type="PROSITE-ProRule" id="PRU00169"/>
    </source>
</evidence>
<dbReference type="Pfam" id="PF08448">
    <property type="entry name" value="PAS_4"/>
    <property type="match status" value="1"/>
</dbReference>
<dbReference type="Pfam" id="PF00072">
    <property type="entry name" value="Response_reg"/>
    <property type="match status" value="1"/>
</dbReference>
<feature type="domain" description="PAS" evidence="26">
    <location>
        <begin position="202"/>
        <end position="258"/>
    </location>
</feature>
<evidence type="ECO:0000259" key="25">
    <source>
        <dbReference type="PROSITE" id="PS50110"/>
    </source>
</evidence>
<evidence type="ECO:0000256" key="3">
    <source>
        <dbReference type="ARBA" id="ARBA00012438"/>
    </source>
</evidence>
<keyword evidence="6 22" id="KW-0597">Phosphoprotein</keyword>
<feature type="transmembrane region" description="Helical" evidence="23">
    <location>
        <begin position="98"/>
        <end position="127"/>
    </location>
</feature>
<dbReference type="InterPro" id="IPR003661">
    <property type="entry name" value="HisK_dim/P_dom"/>
</dbReference>
<dbReference type="RefSeq" id="WP_029708761.1">
    <property type="nucleotide sequence ID" value="NZ_CP019239.1"/>
</dbReference>
<keyword evidence="15" id="KW-0843">Virulence</keyword>
<keyword evidence="12" id="KW-0067">ATP-binding</keyword>
<dbReference type="InterPro" id="IPR036890">
    <property type="entry name" value="HATPase_C_sf"/>
</dbReference>
<dbReference type="PROSITE" id="PS50112">
    <property type="entry name" value="PAS"/>
    <property type="match status" value="1"/>
</dbReference>
<dbReference type="SUPFAM" id="SSF47384">
    <property type="entry name" value="Homodimeric domain of signal transducing histidine kinase"/>
    <property type="match status" value="1"/>
</dbReference>
<evidence type="ECO:0000256" key="15">
    <source>
        <dbReference type="ARBA" id="ARBA00023026"/>
    </source>
</evidence>
<dbReference type="EC" id="2.7.13.3" evidence="3"/>
<evidence type="ECO:0000256" key="1">
    <source>
        <dbReference type="ARBA" id="ARBA00000085"/>
    </source>
</evidence>
<feature type="domain" description="Histidine kinase" evidence="24">
    <location>
        <begin position="337"/>
        <end position="563"/>
    </location>
</feature>
<evidence type="ECO:0000313" key="30">
    <source>
        <dbReference type="Proteomes" id="UP000186110"/>
    </source>
</evidence>
<evidence type="ECO:0000256" key="6">
    <source>
        <dbReference type="ARBA" id="ARBA00022553"/>
    </source>
</evidence>
<dbReference type="GO" id="GO:0000155">
    <property type="term" value="F:phosphorelay sensor kinase activity"/>
    <property type="evidence" value="ECO:0007669"/>
    <property type="project" value="InterPro"/>
</dbReference>
<dbReference type="SMART" id="SM00086">
    <property type="entry name" value="PAC"/>
    <property type="match status" value="1"/>
</dbReference>
<evidence type="ECO:0000256" key="4">
    <source>
        <dbReference type="ARBA" id="ARBA00022475"/>
    </source>
</evidence>
<dbReference type="InterPro" id="IPR001610">
    <property type="entry name" value="PAC"/>
</dbReference>
<dbReference type="SUPFAM" id="SSF55785">
    <property type="entry name" value="PYP-like sensor domain (PAS domain)"/>
    <property type="match status" value="1"/>
</dbReference>
<feature type="transmembrane region" description="Helical" evidence="23">
    <location>
        <begin position="68"/>
        <end position="86"/>
    </location>
</feature>
<name>A0A1P8K957_9BURK</name>
<dbReference type="InterPro" id="IPR005467">
    <property type="entry name" value="His_kinase_dom"/>
</dbReference>
<evidence type="ECO:0000256" key="21">
    <source>
        <dbReference type="PROSITE-ProRule" id="PRU00110"/>
    </source>
</evidence>
<feature type="domain" description="Response regulatory" evidence="25">
    <location>
        <begin position="595"/>
        <end position="712"/>
    </location>
</feature>
<dbReference type="Pfam" id="PF00512">
    <property type="entry name" value="HisKA"/>
    <property type="match status" value="1"/>
</dbReference>
<feature type="transmembrane region" description="Helical" evidence="23">
    <location>
        <begin position="45"/>
        <end position="62"/>
    </location>
</feature>
<dbReference type="Proteomes" id="UP000186110">
    <property type="component" value="Chromosome"/>
</dbReference>
<dbReference type="SMART" id="SM00388">
    <property type="entry name" value="HisKA"/>
    <property type="match status" value="1"/>
</dbReference>
<dbReference type="Gene3D" id="3.30.450.20">
    <property type="entry name" value="PAS domain"/>
    <property type="match status" value="1"/>
</dbReference>
<comment type="subunit">
    <text evidence="18">At low DSF concentrations, interacts with RpfF.</text>
</comment>
<dbReference type="STRING" id="1484693.RS694_08315"/>
<evidence type="ECO:0000256" key="18">
    <source>
        <dbReference type="ARBA" id="ARBA00064003"/>
    </source>
</evidence>
<dbReference type="InterPro" id="IPR036097">
    <property type="entry name" value="HisK_dim/P_sf"/>
</dbReference>
<evidence type="ECO:0000256" key="16">
    <source>
        <dbReference type="ARBA" id="ARBA00023136"/>
    </source>
</evidence>
<dbReference type="InterPro" id="IPR011006">
    <property type="entry name" value="CheY-like_superfamily"/>
</dbReference>
<feature type="transmembrane region" description="Helical" evidence="23">
    <location>
        <begin position="20"/>
        <end position="38"/>
    </location>
</feature>
<evidence type="ECO:0000313" key="29">
    <source>
        <dbReference type="EMBL" id="APW42534.1"/>
    </source>
</evidence>
<dbReference type="FunFam" id="1.10.287.130:FF:000002">
    <property type="entry name" value="Two-component osmosensing histidine kinase"/>
    <property type="match status" value="1"/>
</dbReference>
<keyword evidence="8 23" id="KW-0812">Transmembrane</keyword>
<keyword evidence="7" id="KW-0808">Transferase</keyword>
<evidence type="ECO:0000256" key="23">
    <source>
        <dbReference type="SAM" id="Phobius"/>
    </source>
</evidence>
<evidence type="ECO:0000259" key="28">
    <source>
        <dbReference type="PROSITE" id="PS50894"/>
    </source>
</evidence>
<dbReference type="FunFam" id="3.30.565.10:FF:000010">
    <property type="entry name" value="Sensor histidine kinase RcsC"/>
    <property type="match status" value="1"/>
</dbReference>
<evidence type="ECO:0000256" key="12">
    <source>
        <dbReference type="ARBA" id="ARBA00022840"/>
    </source>
</evidence>
<dbReference type="InterPro" id="IPR003594">
    <property type="entry name" value="HATPase_dom"/>
</dbReference>
<evidence type="ECO:0000256" key="7">
    <source>
        <dbReference type="ARBA" id="ARBA00022679"/>
    </source>
</evidence>
<evidence type="ECO:0000256" key="17">
    <source>
        <dbReference type="ARBA" id="ARBA00058004"/>
    </source>
</evidence>
<dbReference type="InterPro" id="IPR035965">
    <property type="entry name" value="PAS-like_dom_sf"/>
</dbReference>
<evidence type="ECO:0000256" key="13">
    <source>
        <dbReference type="ARBA" id="ARBA00022989"/>
    </source>
</evidence>
<dbReference type="GO" id="GO:0005886">
    <property type="term" value="C:plasma membrane"/>
    <property type="evidence" value="ECO:0007669"/>
    <property type="project" value="UniProtKB-SubCell"/>
</dbReference>
<dbReference type="PRINTS" id="PR00344">
    <property type="entry name" value="BCTRLSENSOR"/>
</dbReference>
<keyword evidence="11 29" id="KW-0418">Kinase</keyword>
<dbReference type="Pfam" id="PF01627">
    <property type="entry name" value="Hpt"/>
    <property type="match status" value="1"/>
</dbReference>
<dbReference type="EMBL" id="CP019239">
    <property type="protein sequence ID" value="APW42534.1"/>
    <property type="molecule type" value="Genomic_DNA"/>
</dbReference>
<dbReference type="GO" id="GO:0005524">
    <property type="term" value="F:ATP binding"/>
    <property type="evidence" value="ECO:0007669"/>
    <property type="project" value="UniProtKB-KW"/>
</dbReference>
<accession>A0A1P8K957</accession>
<dbReference type="AlphaFoldDB" id="A0A1P8K957"/>
<dbReference type="NCBIfam" id="TIGR00229">
    <property type="entry name" value="sensory_box"/>
    <property type="match status" value="1"/>
</dbReference>
<dbReference type="InterPro" id="IPR001789">
    <property type="entry name" value="Sig_transdc_resp-reg_receiver"/>
</dbReference>
<dbReference type="SUPFAM" id="SSF47226">
    <property type="entry name" value="Histidine-containing phosphotransfer domain, HPT domain"/>
    <property type="match status" value="1"/>
</dbReference>
<dbReference type="InterPro" id="IPR013656">
    <property type="entry name" value="PAS_4"/>
</dbReference>
<dbReference type="InterPro" id="IPR036641">
    <property type="entry name" value="HPT_dom_sf"/>
</dbReference>
<feature type="modified residue" description="Phosphohistidine" evidence="21">
    <location>
        <position position="776"/>
    </location>
</feature>
<keyword evidence="14" id="KW-0902">Two-component regulatory system</keyword>
<keyword evidence="9" id="KW-0732">Signal</keyword>
<feature type="domain" description="HPt" evidence="28">
    <location>
        <begin position="737"/>
        <end position="830"/>
    </location>
</feature>
<proteinExistence type="predicted"/>
<feature type="modified residue" description="4-aspartylphosphate" evidence="22">
    <location>
        <position position="644"/>
    </location>
</feature>
<sequence length="836" mass="90181">MLTTSDQDNLAAVARGFNASLLWAVGLGLAIAAGLGLFSDWDNLIITGAVLLVMGGLQVFLVRGWVRATSLAMLLLLFFGIFYSMVRFGSVSIAQASLAGIPLIYCVVILGELAGATLLLVCVAGSAWITWSQVNGQLRPAAPTVPAAQWVVLTVGFVVAYCMAILFKRHLMDASRKLNATQALLLQERERSNTRVMETLAELERQKHVIDQHAIVVTISLASKITYGNQKFEQVSGYSPAEFLGNDFTKMRSGVHDDRFFQDIRTAVEDGAIWQGAVCLRAKDGRLFWLDSTLMTFRNADGTAREYIAVSTDVTQRRQAQEAAQAANRAKSQFLANMSHEIRTPMNGVVGTVDILRATALDAGQQRLVSTIHDSSVALLQILNDVLDFSKIESGKLEVESAATDLRELVEGVARLMDSIALAKGIALQIDWGTDVPRWIYTDPMRLRQVLYNLVGNALKFTPGDTGRAGQVTLRVAVLAVDDSAQGLEFRVVDNGIGMRPQDVESVFEAFTQADVSTARTFGGTGLGLSITQGLLRMMGGSIAMHSTLGQGSEVVVVLPLRLAPTPVVAPDCTDSLDVRNARAGGAVVGLDERRVLLAEDNATNREVIQAQLRLLGFDCDCAPDGVSALQLWRTGNYALLLTDCQMPGMDGFVLADSIRAAEDPKVHMPIIAVTANTQPADLQRCMDYGMDDTLAKPLRLQALGAMMAKWLPPLAPGPDNDRVWDTRILGQLLGEDTHLQDGVLHRFLVDTQQTLVQLDALQAAEDAPGLAALLHKMKSSARTVGALQLGDLCQTLESHAGTANWAALKPGLNAVPAAFTALSNRIQTSRGLPFI</sequence>
<dbReference type="CDD" id="cd00082">
    <property type="entry name" value="HisKA"/>
    <property type="match status" value="1"/>
</dbReference>
<dbReference type="SMART" id="SM00387">
    <property type="entry name" value="HATPase_c"/>
    <property type="match status" value="1"/>
</dbReference>
<dbReference type="PROSITE" id="PS50109">
    <property type="entry name" value="HIS_KIN"/>
    <property type="match status" value="1"/>
</dbReference>
<dbReference type="SUPFAM" id="SSF52172">
    <property type="entry name" value="CheY-like"/>
    <property type="match status" value="1"/>
</dbReference>
<evidence type="ECO:0000256" key="9">
    <source>
        <dbReference type="ARBA" id="ARBA00022729"/>
    </source>
</evidence>
<dbReference type="KEGG" id="rsb:RS694_08315"/>
<comment type="subcellular location">
    <subcellularLocation>
        <location evidence="2">Cell inner membrane</location>
        <topology evidence="2">Multi-pass membrane protein</topology>
    </subcellularLocation>
</comment>
<evidence type="ECO:0000256" key="19">
    <source>
        <dbReference type="ARBA" id="ARBA00068150"/>
    </source>
</evidence>
<evidence type="ECO:0000259" key="26">
    <source>
        <dbReference type="PROSITE" id="PS50112"/>
    </source>
</evidence>
<dbReference type="InterPro" id="IPR004358">
    <property type="entry name" value="Sig_transdc_His_kin-like_C"/>
</dbReference>
<evidence type="ECO:0000256" key="8">
    <source>
        <dbReference type="ARBA" id="ARBA00022692"/>
    </source>
</evidence>